<dbReference type="CDD" id="cd00161">
    <property type="entry name" value="beta-trefoil_Ricin-like"/>
    <property type="match status" value="1"/>
</dbReference>
<dbReference type="InterPro" id="IPR013517">
    <property type="entry name" value="FG-GAP"/>
</dbReference>
<feature type="region of interest" description="Disordered" evidence="2">
    <location>
        <begin position="1"/>
        <end position="37"/>
    </location>
</feature>
<dbReference type="GO" id="GO:0004622">
    <property type="term" value="F:phosphatidylcholine lysophospholipase activity"/>
    <property type="evidence" value="ECO:0007669"/>
    <property type="project" value="TreeGrafter"/>
</dbReference>
<evidence type="ECO:0000256" key="3">
    <source>
        <dbReference type="SAM" id="Phobius"/>
    </source>
</evidence>
<dbReference type="Gene3D" id="3.40.50.1110">
    <property type="entry name" value="SGNH hydrolase"/>
    <property type="match status" value="1"/>
</dbReference>
<dbReference type="Gene3D" id="3.20.20.190">
    <property type="entry name" value="Phosphatidylinositol (PI) phosphodiesterase"/>
    <property type="match status" value="1"/>
</dbReference>
<organism evidence="5">
    <name type="scientific">Streptomyces anulatus</name>
    <name type="common">Streptomyces chrysomallus</name>
    <dbReference type="NCBI Taxonomy" id="1892"/>
    <lineage>
        <taxon>Bacteria</taxon>
        <taxon>Bacillati</taxon>
        <taxon>Actinomycetota</taxon>
        <taxon>Actinomycetes</taxon>
        <taxon>Kitasatosporales</taxon>
        <taxon>Streptomycetaceae</taxon>
        <taxon>Streptomyces</taxon>
    </lineage>
</organism>
<dbReference type="PROSITE" id="PS50007">
    <property type="entry name" value="PIPLC_X_DOMAIN"/>
    <property type="match status" value="1"/>
</dbReference>
<keyword evidence="1" id="KW-0732">Signal</keyword>
<feature type="transmembrane region" description="Helical" evidence="3">
    <location>
        <begin position="43"/>
        <end position="64"/>
    </location>
</feature>
<dbReference type="Gene3D" id="2.80.10.50">
    <property type="match status" value="1"/>
</dbReference>
<dbReference type="SUPFAM" id="SSF51695">
    <property type="entry name" value="PLC-like phosphodiesterases"/>
    <property type="match status" value="1"/>
</dbReference>
<proteinExistence type="predicted"/>
<dbReference type="CDD" id="cd01833">
    <property type="entry name" value="XynB_like"/>
    <property type="match status" value="1"/>
</dbReference>
<dbReference type="PANTHER" id="PTHR30383">
    <property type="entry name" value="THIOESTERASE 1/PROTEASE 1/LYSOPHOSPHOLIPASE L1"/>
    <property type="match status" value="1"/>
</dbReference>
<dbReference type="GO" id="GO:0008081">
    <property type="term" value="F:phosphoric diester hydrolase activity"/>
    <property type="evidence" value="ECO:0007669"/>
    <property type="project" value="InterPro"/>
</dbReference>
<dbReference type="PANTHER" id="PTHR30383:SF5">
    <property type="entry name" value="SGNH HYDROLASE-TYPE ESTERASE DOMAIN-CONTAINING PROTEIN"/>
    <property type="match status" value="1"/>
</dbReference>
<dbReference type="Pfam" id="PF13517">
    <property type="entry name" value="FG-GAP_3"/>
    <property type="match status" value="4"/>
</dbReference>
<dbReference type="CDD" id="cd08588">
    <property type="entry name" value="PI-PLCc_At5g67130_like"/>
    <property type="match status" value="1"/>
</dbReference>
<dbReference type="InterPro" id="IPR017946">
    <property type="entry name" value="PLC-like_Pdiesterase_TIM-brl"/>
</dbReference>
<dbReference type="GO" id="GO:0006629">
    <property type="term" value="P:lipid metabolic process"/>
    <property type="evidence" value="ECO:0007669"/>
    <property type="project" value="InterPro"/>
</dbReference>
<evidence type="ECO:0000259" key="4">
    <source>
        <dbReference type="Pfam" id="PF13472"/>
    </source>
</evidence>
<dbReference type="InterPro" id="IPR036514">
    <property type="entry name" value="SGNH_hydro_sf"/>
</dbReference>
<name>A0A6G3SVE3_STRAQ</name>
<keyword evidence="3" id="KW-1133">Transmembrane helix</keyword>
<evidence type="ECO:0000256" key="1">
    <source>
        <dbReference type="ARBA" id="ARBA00022729"/>
    </source>
</evidence>
<keyword evidence="3" id="KW-0472">Membrane</keyword>
<sequence>MIEGTHMRSLSGHRRRRSPDPAGAAGQRPVAASRAHRRVRPGVRLIAASLAGALLASVTAVVGASTTAVAAPGDPVTGPPVDTTVVIQSVGDGNAGAGGSGYQISGTELLFRATPPKGDEDNQWWYLQASAGGTYKVRSRTLGDRCMGRDSDAEGAARLAFRDCAGSGTDWEFHRVKGDQYRIRPVGHKEYLETPATVDKEERKNGGDVTFGTSETGGDKQLWYVTRVSPTKQAMPADPTFDQRTYLTSHNAYYNQDDADGAAAFPNQSHSIREQLARGVRGLMLDGYDSNGRVRMCHKVCLPTSRPLSNVFTDIADFLKDPANGNEIVTVFLEDYVTPEQLDAEVGDDLGPGGQLDGMVFDPKGPKLPGLGSGLAWDVEATGWPKVSDMVKHGKRLVLFSDRSDKTGIGFLRAKDWTAENYWSMGAGLGDSDWSCYSRWDEIPLAKEEPKFRRLFVMNHFRSVPMEDTARIDNSKLVNRAQRFCSPAARKKPNFVAVDQYDTSWAQPVPESDALAAVNELNTYTYHDDTPGQGGTPDELGENWTVPRLAVMPLGDSITEGAGSSTRSSYRAALWPALVPRAGTLDFVGSLKHGKLPDLDHEGHSGWLIEGLSANIDSWMDQAKPNVVLLHIGTNDMDRDHQVATAPARLAGLIDQMIAASPATTIVVASLVPSTSPAVQARIDAYNAQIPRIVAERQAQKHKVEFVSMDSLTTADLKDRLHPNDQGYVKMAGVFANGISQVARKGWISEQVVVKPAPVRTGLGDYQVDLNADGRADYLVVEANGAVRAWLNKGGDGRGGWTAAGQVATGVDLAGGQVRFADLNADGYADYLVVDPNGAVRAWLNKGGSGVSGWTAAGQVATGVNLAGGQVRFADLNADRFADYLVVDPNGAVRAWLNKGGDGRGGWTAAGQVASGVGVPADQVRFADVNADGFADYLSVATGGAVQAWLNKGGTGIGGWTAAGQIASGTGAPGSSVRFADVNADRRADYLVVDANGAVRAWLNEGGDGTGVGGGGWTPVDTFVVGVGAPADQIRWADINADRRDDYLVVAPDGSVRAWTNNGAAGGWTSAGQIATTVGAPGSSVRFADVNADGRADYLVLGADGSVQAWLNNGGIGRGGWTAIGVYASGTGAPAAQVRFADVDADGRADYLVVADDGSVRAWLNQGGNANGGWSSAIRLATGTGATGDQVRFADVDADGRADYLAVAADGSVKAWRNKDGAGNWEALGAYAPATGVPGAQVVFAEANGDGRADYVAVAPDGSARAWLNNGGEITGGWSGLGQIASGAGAPASQVHI</sequence>
<dbReference type="InterPro" id="IPR028994">
    <property type="entry name" value="Integrin_alpha_N"/>
</dbReference>
<dbReference type="SUPFAM" id="SSF52266">
    <property type="entry name" value="SGNH hydrolase"/>
    <property type="match status" value="1"/>
</dbReference>
<comment type="caution">
    <text evidence="5">The sequence shown here is derived from an EMBL/GenBank/DDBJ whole genome shotgun (WGS) entry which is preliminary data.</text>
</comment>
<evidence type="ECO:0000313" key="5">
    <source>
        <dbReference type="EMBL" id="NEB86625.1"/>
    </source>
</evidence>
<gene>
    <name evidence="5" type="ORF">G3I43_20950</name>
</gene>
<dbReference type="Pfam" id="PF26178">
    <property type="entry name" value="PI-PLC_cat"/>
    <property type="match status" value="1"/>
</dbReference>
<dbReference type="SUPFAM" id="SSF69318">
    <property type="entry name" value="Integrin alpha N-terminal domain"/>
    <property type="match status" value="2"/>
</dbReference>
<dbReference type="PROSITE" id="PS50231">
    <property type="entry name" value="RICIN_B_LECTIN"/>
    <property type="match status" value="1"/>
</dbReference>
<protein>
    <submittedName>
        <fullName evidence="5">Esterase</fullName>
    </submittedName>
</protein>
<dbReference type="InterPro" id="IPR035992">
    <property type="entry name" value="Ricin_B-like_lectins"/>
</dbReference>
<dbReference type="Pfam" id="PF13472">
    <property type="entry name" value="Lipase_GDSL_2"/>
    <property type="match status" value="1"/>
</dbReference>
<reference evidence="5" key="1">
    <citation type="submission" date="2020-01" db="EMBL/GenBank/DDBJ databases">
        <title>Insect and environment-associated Actinomycetes.</title>
        <authorList>
            <person name="Currrie C."/>
            <person name="Chevrette M."/>
            <person name="Carlson C."/>
            <person name="Stubbendieck R."/>
            <person name="Wendt-Pienkowski E."/>
        </authorList>
    </citation>
    <scope>NUCLEOTIDE SEQUENCE</scope>
    <source>
        <strain evidence="5">SID505</strain>
    </source>
</reference>
<keyword evidence="3" id="KW-0812">Transmembrane</keyword>
<dbReference type="EMBL" id="JAAGMK010000601">
    <property type="protein sequence ID" value="NEB86625.1"/>
    <property type="molecule type" value="Genomic_DNA"/>
</dbReference>
<dbReference type="InterPro" id="IPR051532">
    <property type="entry name" value="Ester_Hydrolysis_Enzymes"/>
</dbReference>
<dbReference type="InterPro" id="IPR013830">
    <property type="entry name" value="SGNH_hydro"/>
</dbReference>
<accession>A0A6G3SVE3</accession>
<feature type="domain" description="SGNH hydrolase-type esterase" evidence="4">
    <location>
        <begin position="554"/>
        <end position="728"/>
    </location>
</feature>
<dbReference type="SUPFAM" id="SSF50370">
    <property type="entry name" value="Ricin B-like lectins"/>
    <property type="match status" value="1"/>
</dbReference>
<evidence type="ECO:0000256" key="2">
    <source>
        <dbReference type="SAM" id="MobiDB-lite"/>
    </source>
</evidence>